<accession>A0ABS9VCH9</accession>
<dbReference type="EMBL" id="JAKZGO010000008">
    <property type="protein sequence ID" value="MCH7414131.1"/>
    <property type="molecule type" value="Genomic_DNA"/>
</dbReference>
<sequence>MKKLLLVLAIFSVGIITAEAQRGPRGGQMSPEKRAEMRTPEKRAELMTNRLAEKLELSEDQKKEVYNIQLENATKNQVEMEARREEMKAKREEMQAKQKEQQSKIEAVLTPEQISTWKELRNEDKEKMNNIRDARSNPDREKFQQRKRGSKGSKGIKGNI</sequence>
<evidence type="ECO:0000256" key="1">
    <source>
        <dbReference type="SAM" id="MobiDB-lite"/>
    </source>
</evidence>
<comment type="caution">
    <text evidence="2">The sequence shown here is derived from an EMBL/GenBank/DDBJ whole genome shotgun (WGS) entry which is preliminary data.</text>
</comment>
<proteinExistence type="predicted"/>
<dbReference type="RefSeq" id="WP_241412443.1">
    <property type="nucleotide sequence ID" value="NZ_JAKZGO010000008.1"/>
</dbReference>
<feature type="compositionally biased region" description="Basic and acidic residues" evidence="1">
    <location>
        <begin position="78"/>
        <end position="103"/>
    </location>
</feature>
<name>A0ABS9VCH9_9BACT</name>
<evidence type="ECO:0000313" key="2">
    <source>
        <dbReference type="EMBL" id="MCH7414131.1"/>
    </source>
</evidence>
<dbReference type="Proteomes" id="UP001165430">
    <property type="component" value="Unassembled WGS sequence"/>
</dbReference>
<protein>
    <submittedName>
        <fullName evidence="2">DUF4890 domain-containing protein</fullName>
    </submittedName>
</protein>
<reference evidence="2" key="1">
    <citation type="submission" date="2022-03" db="EMBL/GenBank/DDBJ databases">
        <title>De novo assembled genomes of Belliella spp. (Cyclobacteriaceae) strains.</title>
        <authorList>
            <person name="Szabo A."/>
            <person name="Korponai K."/>
            <person name="Felfoldi T."/>
        </authorList>
    </citation>
    <scope>NUCLEOTIDE SEQUENCE</scope>
    <source>
        <strain evidence="2">DSM 111903</strain>
    </source>
</reference>
<evidence type="ECO:0000313" key="3">
    <source>
        <dbReference type="Proteomes" id="UP001165430"/>
    </source>
</evidence>
<gene>
    <name evidence="2" type="ORF">MM213_11580</name>
</gene>
<dbReference type="Gene3D" id="1.20.120.1490">
    <property type="match status" value="1"/>
</dbReference>
<keyword evidence="3" id="KW-1185">Reference proteome</keyword>
<organism evidence="2 3">
    <name type="scientific">Belliella alkalica</name>
    <dbReference type="NCBI Taxonomy" id="1730871"/>
    <lineage>
        <taxon>Bacteria</taxon>
        <taxon>Pseudomonadati</taxon>
        <taxon>Bacteroidota</taxon>
        <taxon>Cytophagia</taxon>
        <taxon>Cytophagales</taxon>
        <taxon>Cyclobacteriaceae</taxon>
        <taxon>Belliella</taxon>
    </lineage>
</organism>
<feature type="region of interest" description="Disordered" evidence="1">
    <location>
        <begin position="77"/>
        <end position="160"/>
    </location>
</feature>
<feature type="compositionally biased region" description="Basic and acidic residues" evidence="1">
    <location>
        <begin position="118"/>
        <end position="144"/>
    </location>
</feature>